<reference evidence="2" key="1">
    <citation type="submission" date="2022-01" db="EMBL/GenBank/DDBJ databases">
        <title>Genome sequence and assembly of Parabukholderia sp. RG36.</title>
        <authorList>
            <person name="Chhetri G."/>
        </authorList>
    </citation>
    <scope>NUCLEOTIDE SEQUENCE</scope>
    <source>
        <strain evidence="2">RG36</strain>
    </source>
</reference>
<dbReference type="Proteomes" id="UP001139308">
    <property type="component" value="Unassembled WGS sequence"/>
</dbReference>
<proteinExistence type="predicted"/>
<organism evidence="2 3">
    <name type="scientific">Paraburkholderia tagetis</name>
    <dbReference type="NCBI Taxonomy" id="2913261"/>
    <lineage>
        <taxon>Bacteria</taxon>
        <taxon>Pseudomonadati</taxon>
        <taxon>Pseudomonadota</taxon>
        <taxon>Betaproteobacteria</taxon>
        <taxon>Burkholderiales</taxon>
        <taxon>Burkholderiaceae</taxon>
        <taxon>Paraburkholderia</taxon>
    </lineage>
</organism>
<dbReference type="RefSeq" id="WP_238462529.1">
    <property type="nucleotide sequence ID" value="NZ_JAKLJA010000003.1"/>
</dbReference>
<gene>
    <name evidence="2" type="ORF">L5014_05230</name>
</gene>
<keyword evidence="3" id="KW-1185">Reference proteome</keyword>
<comment type="caution">
    <text evidence="2">The sequence shown here is derived from an EMBL/GenBank/DDBJ whole genome shotgun (WGS) entry which is preliminary data.</text>
</comment>
<dbReference type="AlphaFoldDB" id="A0A9X1RLP0"/>
<evidence type="ECO:0000256" key="1">
    <source>
        <dbReference type="SAM" id="MobiDB-lite"/>
    </source>
</evidence>
<evidence type="ECO:0000313" key="3">
    <source>
        <dbReference type="Proteomes" id="UP001139308"/>
    </source>
</evidence>
<dbReference type="NCBIfam" id="NF041023">
    <property type="entry name" value="PP0621_fam"/>
    <property type="match status" value="1"/>
</dbReference>
<sequence>MRQILLLILLFVVGQWFFKSLRSSQHSRPGADPKQGGAGAWRTGSGAGGPFGTNGADTSGGRAAGNSAGNSAGNATGNAGRSGALPEPMVRCVECGVHAPRSESVSVGTQTFCCAEHARAYDAHRTGQDRPAR</sequence>
<feature type="compositionally biased region" description="Low complexity" evidence="1">
    <location>
        <begin position="59"/>
        <end position="84"/>
    </location>
</feature>
<accession>A0A9X1RLP0</accession>
<evidence type="ECO:0000313" key="2">
    <source>
        <dbReference type="EMBL" id="MCG5072770.1"/>
    </source>
</evidence>
<protein>
    <submittedName>
        <fullName evidence="2">Deaminase</fullName>
    </submittedName>
</protein>
<dbReference type="EMBL" id="JAKLJA010000003">
    <property type="protein sequence ID" value="MCG5072770.1"/>
    <property type="molecule type" value="Genomic_DNA"/>
</dbReference>
<feature type="region of interest" description="Disordered" evidence="1">
    <location>
        <begin position="23"/>
        <end position="85"/>
    </location>
</feature>
<name>A0A9X1RLP0_9BURK</name>
<dbReference type="InterPro" id="IPR049708">
    <property type="entry name" value="PP0621-like"/>
</dbReference>